<dbReference type="PANTHER" id="PTHR22911:SF103">
    <property type="entry name" value="BLR2811 PROTEIN"/>
    <property type="match status" value="1"/>
</dbReference>
<keyword evidence="4" id="KW-1185">Reference proteome</keyword>
<feature type="transmembrane region" description="Helical" evidence="1">
    <location>
        <begin position="152"/>
        <end position="173"/>
    </location>
</feature>
<feature type="transmembrane region" description="Helical" evidence="1">
    <location>
        <begin position="105"/>
        <end position="122"/>
    </location>
</feature>
<protein>
    <submittedName>
        <fullName evidence="3">DMT family transporter</fullName>
    </submittedName>
</protein>
<name>A0ABV8S245_9BURK</name>
<evidence type="ECO:0000313" key="4">
    <source>
        <dbReference type="Proteomes" id="UP001595756"/>
    </source>
</evidence>
<reference evidence="4" key="1">
    <citation type="journal article" date="2019" name="Int. J. Syst. Evol. Microbiol.">
        <title>The Global Catalogue of Microorganisms (GCM) 10K type strain sequencing project: providing services to taxonomists for standard genome sequencing and annotation.</title>
        <authorList>
            <consortium name="The Broad Institute Genomics Platform"/>
            <consortium name="The Broad Institute Genome Sequencing Center for Infectious Disease"/>
            <person name="Wu L."/>
            <person name="Ma J."/>
        </authorList>
    </citation>
    <scope>NUCLEOTIDE SEQUENCE [LARGE SCALE GENOMIC DNA]</scope>
    <source>
        <strain evidence="4">CGMCC 1.19029</strain>
    </source>
</reference>
<dbReference type="EMBL" id="JBHSDY010000010">
    <property type="protein sequence ID" value="MFC4299222.1"/>
    <property type="molecule type" value="Genomic_DNA"/>
</dbReference>
<feature type="transmembrane region" description="Helical" evidence="1">
    <location>
        <begin position="74"/>
        <end position="93"/>
    </location>
</feature>
<feature type="transmembrane region" description="Helical" evidence="1">
    <location>
        <begin position="211"/>
        <end position="230"/>
    </location>
</feature>
<evidence type="ECO:0000256" key="1">
    <source>
        <dbReference type="SAM" id="Phobius"/>
    </source>
</evidence>
<dbReference type="RefSeq" id="WP_376813772.1">
    <property type="nucleotide sequence ID" value="NZ_JBHSDY010000010.1"/>
</dbReference>
<dbReference type="InterPro" id="IPR037185">
    <property type="entry name" value="EmrE-like"/>
</dbReference>
<feature type="domain" description="EamA" evidence="2">
    <location>
        <begin position="14"/>
        <end position="145"/>
    </location>
</feature>
<keyword evidence="1" id="KW-0472">Membrane</keyword>
<keyword evidence="1" id="KW-1133">Transmembrane helix</keyword>
<feature type="transmembrane region" description="Helical" evidence="1">
    <location>
        <begin position="38"/>
        <end position="62"/>
    </location>
</feature>
<dbReference type="InterPro" id="IPR000620">
    <property type="entry name" value="EamA_dom"/>
</dbReference>
<feature type="transmembrane region" description="Helical" evidence="1">
    <location>
        <begin position="12"/>
        <end position="32"/>
    </location>
</feature>
<feature type="transmembrane region" description="Helical" evidence="1">
    <location>
        <begin position="242"/>
        <end position="261"/>
    </location>
</feature>
<organism evidence="3 4">
    <name type="scientific">Castellaniella hirudinis</name>
    <dbReference type="NCBI Taxonomy" id="1144617"/>
    <lineage>
        <taxon>Bacteria</taxon>
        <taxon>Pseudomonadati</taxon>
        <taxon>Pseudomonadota</taxon>
        <taxon>Betaproteobacteria</taxon>
        <taxon>Burkholderiales</taxon>
        <taxon>Alcaligenaceae</taxon>
        <taxon>Castellaniella</taxon>
    </lineage>
</organism>
<sequence>MSTAAASQSNIRAGIGCILAGIFCLTISDGLAKWLGAFYAPIQILFLRALIALPLVTALVLFLGGHRALRTRHIGVHLLRGALNVAAASFFYLGLTRLPLAENTAIAFCAPLFVTAISVAFLGEKVSKGGWLAILAGFVGVIVIVRPSPGNIQWAALLPLATAFGYAIMMVSAKRISARESMFTTMFYIVFGQLVFAGLPLAFFWTPIDWAHLPGFIGIAICSTAGLGLITQAFRMAPASVVAPFDYFGLISATLLGWFFWNEVPDVWFYVGALTIAASGIYVALSNGRRKQSPA</sequence>
<keyword evidence="1" id="KW-0812">Transmembrane</keyword>
<dbReference type="Proteomes" id="UP001595756">
    <property type="component" value="Unassembled WGS sequence"/>
</dbReference>
<proteinExistence type="predicted"/>
<feature type="domain" description="EamA" evidence="2">
    <location>
        <begin position="154"/>
        <end position="279"/>
    </location>
</feature>
<accession>A0ABV8S245</accession>
<comment type="caution">
    <text evidence="3">The sequence shown here is derived from an EMBL/GenBank/DDBJ whole genome shotgun (WGS) entry which is preliminary data.</text>
</comment>
<dbReference type="PANTHER" id="PTHR22911">
    <property type="entry name" value="ACYL-MALONYL CONDENSING ENZYME-RELATED"/>
    <property type="match status" value="1"/>
</dbReference>
<gene>
    <name evidence="3" type="ORF">ACFO0J_14345</name>
</gene>
<evidence type="ECO:0000313" key="3">
    <source>
        <dbReference type="EMBL" id="MFC4299222.1"/>
    </source>
</evidence>
<feature type="transmembrane region" description="Helical" evidence="1">
    <location>
        <begin position="129"/>
        <end position="146"/>
    </location>
</feature>
<dbReference type="SUPFAM" id="SSF103481">
    <property type="entry name" value="Multidrug resistance efflux transporter EmrE"/>
    <property type="match status" value="2"/>
</dbReference>
<feature type="transmembrane region" description="Helical" evidence="1">
    <location>
        <begin position="185"/>
        <end position="205"/>
    </location>
</feature>
<dbReference type="Pfam" id="PF00892">
    <property type="entry name" value="EamA"/>
    <property type="match status" value="2"/>
</dbReference>
<feature type="transmembrane region" description="Helical" evidence="1">
    <location>
        <begin position="267"/>
        <end position="285"/>
    </location>
</feature>
<evidence type="ECO:0000259" key="2">
    <source>
        <dbReference type="Pfam" id="PF00892"/>
    </source>
</evidence>